<gene>
    <name evidence="1" type="ORF">SAMN05443574_1451</name>
</gene>
<evidence type="ECO:0000313" key="1">
    <source>
        <dbReference type="EMBL" id="SDX39617.1"/>
    </source>
</evidence>
<organism evidence="1 2">
    <name type="scientific">Haloarcula vallismortis</name>
    <name type="common">Halobacterium vallismortis</name>
    <dbReference type="NCBI Taxonomy" id="28442"/>
    <lineage>
        <taxon>Archaea</taxon>
        <taxon>Methanobacteriati</taxon>
        <taxon>Methanobacteriota</taxon>
        <taxon>Stenosarchaea group</taxon>
        <taxon>Halobacteria</taxon>
        <taxon>Halobacteriales</taxon>
        <taxon>Haloarculaceae</taxon>
        <taxon>Haloarcula</taxon>
    </lineage>
</organism>
<protein>
    <submittedName>
        <fullName evidence="1">Uncharacterized protein</fullName>
    </submittedName>
</protein>
<reference evidence="1 2" key="1">
    <citation type="submission" date="2016-10" db="EMBL/GenBank/DDBJ databases">
        <authorList>
            <person name="de Groot N.N."/>
        </authorList>
    </citation>
    <scope>NUCLEOTIDE SEQUENCE [LARGE SCALE GENOMIC DNA]</scope>
    <source>
        <strain evidence="1 2">DSM 3756</strain>
    </source>
</reference>
<dbReference type="Proteomes" id="UP000182573">
    <property type="component" value="Unassembled WGS sequence"/>
</dbReference>
<evidence type="ECO:0000313" key="2">
    <source>
        <dbReference type="Proteomes" id="UP000182573"/>
    </source>
</evidence>
<dbReference type="EMBL" id="FNOF01000045">
    <property type="protein sequence ID" value="SDX39617.1"/>
    <property type="molecule type" value="Genomic_DNA"/>
</dbReference>
<accession>A0A1H3BCF4</accession>
<name>A0A1H3BCF4_HALVA</name>
<dbReference type="AlphaFoldDB" id="A0A1H3BCF4"/>
<dbReference type="RefSeq" id="WP_004515575.1">
    <property type="nucleotide sequence ID" value="NZ_FNOF01000045.1"/>
</dbReference>
<sequence length="100" mass="11306">MNYIYTPRKLAKNLGPESREAGYVYITGDMLNESDIDLSFDGDDKLTCVDLSFSFDQELFEADDTEVLEDASMVLFAKVPREQLSQEALREIGESPTIDK</sequence>
<proteinExistence type="predicted"/>